<reference evidence="1" key="1">
    <citation type="journal article" date="2015" name="Nature">
        <title>Complex archaea that bridge the gap between prokaryotes and eukaryotes.</title>
        <authorList>
            <person name="Spang A."/>
            <person name="Saw J.H."/>
            <person name="Jorgensen S.L."/>
            <person name="Zaremba-Niedzwiedzka K."/>
            <person name="Martijn J."/>
            <person name="Lind A.E."/>
            <person name="van Eijk R."/>
            <person name="Schleper C."/>
            <person name="Guy L."/>
            <person name="Ettema T.J."/>
        </authorList>
    </citation>
    <scope>NUCLEOTIDE SEQUENCE</scope>
</reference>
<dbReference type="AlphaFoldDB" id="A0A0F9GQF9"/>
<comment type="caution">
    <text evidence="1">The sequence shown here is derived from an EMBL/GenBank/DDBJ whole genome shotgun (WGS) entry which is preliminary data.</text>
</comment>
<accession>A0A0F9GQF9</accession>
<name>A0A0F9GQF9_9ZZZZ</name>
<proteinExistence type="predicted"/>
<evidence type="ECO:0000313" key="1">
    <source>
        <dbReference type="EMBL" id="KKL71720.1"/>
    </source>
</evidence>
<sequence length="42" mass="4784">MVNILILYMIIPDQILTINYSDAAIRVLPLCRVRANTTPVRV</sequence>
<gene>
    <name evidence="1" type="ORF">LCGC14_2092090</name>
</gene>
<dbReference type="EMBL" id="LAZR01025503">
    <property type="protein sequence ID" value="KKL71720.1"/>
    <property type="molecule type" value="Genomic_DNA"/>
</dbReference>
<protein>
    <submittedName>
        <fullName evidence="1">Uncharacterized protein</fullName>
    </submittedName>
</protein>
<organism evidence="1">
    <name type="scientific">marine sediment metagenome</name>
    <dbReference type="NCBI Taxonomy" id="412755"/>
    <lineage>
        <taxon>unclassified sequences</taxon>
        <taxon>metagenomes</taxon>
        <taxon>ecological metagenomes</taxon>
    </lineage>
</organism>